<evidence type="ECO:0000313" key="3">
    <source>
        <dbReference type="Proteomes" id="UP001314170"/>
    </source>
</evidence>
<keyword evidence="1" id="KW-0732">Signal</keyword>
<proteinExistence type="predicted"/>
<keyword evidence="3" id="KW-1185">Reference proteome</keyword>
<organism evidence="2 3">
    <name type="scientific">Dovyalis caffra</name>
    <dbReference type="NCBI Taxonomy" id="77055"/>
    <lineage>
        <taxon>Eukaryota</taxon>
        <taxon>Viridiplantae</taxon>
        <taxon>Streptophyta</taxon>
        <taxon>Embryophyta</taxon>
        <taxon>Tracheophyta</taxon>
        <taxon>Spermatophyta</taxon>
        <taxon>Magnoliopsida</taxon>
        <taxon>eudicotyledons</taxon>
        <taxon>Gunneridae</taxon>
        <taxon>Pentapetalae</taxon>
        <taxon>rosids</taxon>
        <taxon>fabids</taxon>
        <taxon>Malpighiales</taxon>
        <taxon>Salicaceae</taxon>
        <taxon>Flacourtieae</taxon>
        <taxon>Dovyalis</taxon>
    </lineage>
</organism>
<reference evidence="2 3" key="1">
    <citation type="submission" date="2024-01" db="EMBL/GenBank/DDBJ databases">
        <authorList>
            <person name="Waweru B."/>
        </authorList>
    </citation>
    <scope>NUCLEOTIDE SEQUENCE [LARGE SCALE GENOMIC DNA]</scope>
</reference>
<comment type="caution">
    <text evidence="2">The sequence shown here is derived from an EMBL/GenBank/DDBJ whole genome shotgun (WGS) entry which is preliminary data.</text>
</comment>
<dbReference type="EMBL" id="CAWUPB010001197">
    <property type="protein sequence ID" value="CAK7356043.1"/>
    <property type="molecule type" value="Genomic_DNA"/>
</dbReference>
<accession>A0AAV1STC9</accession>
<feature type="signal peptide" evidence="1">
    <location>
        <begin position="1"/>
        <end position="23"/>
    </location>
</feature>
<dbReference type="AlphaFoldDB" id="A0AAV1STC9"/>
<gene>
    <name evidence="2" type="ORF">DCAF_LOCUS26309</name>
</gene>
<dbReference type="Proteomes" id="UP001314170">
    <property type="component" value="Unassembled WGS sequence"/>
</dbReference>
<sequence>MVQVKTILASFVLFLIVLTSSVSFHSVAGEAARKYNIAKSYRSWQRINHGSARGPRKHLVNPTVEHPFEVPKLPV</sequence>
<protein>
    <submittedName>
        <fullName evidence="2">Uncharacterized protein</fullName>
    </submittedName>
</protein>
<feature type="chain" id="PRO_5043326338" evidence="1">
    <location>
        <begin position="24"/>
        <end position="75"/>
    </location>
</feature>
<name>A0AAV1STC9_9ROSI</name>
<evidence type="ECO:0000313" key="2">
    <source>
        <dbReference type="EMBL" id="CAK7356043.1"/>
    </source>
</evidence>
<evidence type="ECO:0000256" key="1">
    <source>
        <dbReference type="SAM" id="SignalP"/>
    </source>
</evidence>